<dbReference type="AlphaFoldDB" id="F9NXA9"/>
<evidence type="ECO:0000313" key="2">
    <source>
        <dbReference type="Proteomes" id="UP000007832"/>
    </source>
</evidence>
<dbReference type="STRING" id="1574624.GCA_001642025_01289"/>
<comment type="caution">
    <text evidence="1">The sequence shown here is derived from an EMBL/GenBank/DDBJ whole genome shotgun (WGS) entry which is preliminary data.</text>
</comment>
<protein>
    <submittedName>
        <fullName evidence="1">Conserved domain protein</fullName>
    </submittedName>
</protein>
<proteinExistence type="predicted"/>
<organism evidence="1 2">
    <name type="scientific">[Propionibacterium] namnetense SK182B-JCVI</name>
    <dbReference type="NCBI Taxonomy" id="1051006"/>
    <lineage>
        <taxon>Bacteria</taxon>
        <taxon>Bacillati</taxon>
        <taxon>Actinomycetota</taxon>
        <taxon>Actinomycetes</taxon>
        <taxon>Propionibacteriales</taxon>
        <taxon>Propionibacteriaceae</taxon>
        <taxon>Cutibacterium</taxon>
    </lineage>
</organism>
<dbReference type="EMBL" id="AFUN01000038">
    <property type="protein sequence ID" value="EGR95406.1"/>
    <property type="molecule type" value="Genomic_DNA"/>
</dbReference>
<name>F9NXA9_9ACTN</name>
<accession>F9NXA9</accession>
<evidence type="ECO:0000313" key="1">
    <source>
        <dbReference type="EMBL" id="EGR95406.1"/>
    </source>
</evidence>
<gene>
    <name evidence="1" type="ORF">HMPREF1162_2087</name>
</gene>
<dbReference type="PATRIC" id="fig|1051006.4.peg.1824"/>
<sequence>MDVQTGEIFRARRCSDLTEVTAWITTLPGPAAVIYSDGP</sequence>
<reference evidence="1 2" key="1">
    <citation type="submission" date="2011-07" db="EMBL/GenBank/DDBJ databases">
        <title>Genome Sequence of Propionibacterium acnes SK182B-JCVI.</title>
        <authorList>
            <person name="Durkin A.S."/>
            <person name="Madupu R."/>
            <person name="Hostetler J."/>
            <person name="Radune D."/>
            <person name="Torralba M."/>
            <person name="Methe B."/>
            <person name="Sutton G."/>
            <person name="Strausberg R.L."/>
            <person name="Nelson K.E."/>
        </authorList>
    </citation>
    <scope>NUCLEOTIDE SEQUENCE [LARGE SCALE GENOMIC DNA]</scope>
    <source>
        <strain evidence="1 2">SK182B-JCVI</strain>
    </source>
</reference>
<dbReference type="Proteomes" id="UP000007832">
    <property type="component" value="Unassembled WGS sequence"/>
</dbReference>